<dbReference type="PANTHER" id="PTHR12526:SF572">
    <property type="entry name" value="BLL5144 PROTEIN"/>
    <property type="match status" value="1"/>
</dbReference>
<protein>
    <submittedName>
        <fullName evidence="2">Glycosyltransferase family 4 protein</fullName>
    </submittedName>
</protein>
<accession>A0ABV3ZLF3</accession>
<dbReference type="EMBL" id="JAULBC010000006">
    <property type="protein sequence ID" value="MEX6689388.1"/>
    <property type="molecule type" value="Genomic_DNA"/>
</dbReference>
<evidence type="ECO:0000259" key="1">
    <source>
        <dbReference type="Pfam" id="PF00534"/>
    </source>
</evidence>
<gene>
    <name evidence="2" type="ORF">QTN47_17900</name>
</gene>
<dbReference type="CDD" id="cd03822">
    <property type="entry name" value="GT4_mannosyltransferase-like"/>
    <property type="match status" value="1"/>
</dbReference>
<comment type="caution">
    <text evidence="2">The sequence shown here is derived from an EMBL/GenBank/DDBJ whole genome shotgun (WGS) entry which is preliminary data.</text>
</comment>
<sequence>MKIAYISTHPPRKCGLATFNQNLVQAVWSNVNNNNNLNDFFVVAMHDGDDAEDYDYPEEVKYIIRQEEQQDYINAAQFINNSDADICLLEHEFGIFGGQSGIYILPLIHRIKKPLVCIMHTVLQSPSYIQKVIVKEIATHAAKIVVMTKRAVDFLTTIYDIPSDKLSIIEHGVPDFELPVVNPFQHLPTFRNKKILLTFGLLSKNKGLETVIRALPAIVKKHPDVIYVILGKTHPAVFRSSGESYRNSIRLLATQLKVDKHLMFINNFVGEDELISYLAATDVYITPYLNEAQITSGTLSYAVGAGCAVVSTPYWHAEELLAEGKGVLFNFKDTEGLANIIIDLLENENKMQGIKDKAFNYGLNLRWPKIGGEFLQVFEEAINNWSDLKEESELLINLELMPAFSMEHALRMTDDTGIVQHAKYGIPNLKEGYCLDDNARALIMALMAYQQYKSTEALRVLPVYLSYIHYMLREDGNFHNFLSFNREYLDEVGSEDSYGRTIWALGFLIYNAPKNSYKEFAEELFYKSIIHCRSLKHLRGSANAIIGLSYFLKLHPDNEEMLTLMNELCAPLITAYERNADDDWEWFEEKLTYDNGIFPLALLHAAEITGDEKTKSIGLTSLNFLDELTLSKGYLSPVGNDGWHYRGGSLPVFDQQAIEVMAMVLVYFQAYQLTHDTSYIQKMFTSYLWFLGENTLRVPLYDPETKGCCDGLQPNGINRNQGAESTLAYIISHLTVLEAFELEYQYSHKLLDKTNS</sequence>
<dbReference type="Proteomes" id="UP001560573">
    <property type="component" value="Unassembled WGS sequence"/>
</dbReference>
<organism evidence="2 3">
    <name type="scientific">Danxiaibacter flavus</name>
    <dbReference type="NCBI Taxonomy" id="3049108"/>
    <lineage>
        <taxon>Bacteria</taxon>
        <taxon>Pseudomonadati</taxon>
        <taxon>Bacteroidota</taxon>
        <taxon>Chitinophagia</taxon>
        <taxon>Chitinophagales</taxon>
        <taxon>Chitinophagaceae</taxon>
        <taxon>Danxiaibacter</taxon>
    </lineage>
</organism>
<dbReference type="SUPFAM" id="SSF48208">
    <property type="entry name" value="Six-hairpin glycosidases"/>
    <property type="match status" value="1"/>
</dbReference>
<dbReference type="Gene3D" id="3.40.50.2000">
    <property type="entry name" value="Glycogen Phosphorylase B"/>
    <property type="match status" value="2"/>
</dbReference>
<proteinExistence type="predicted"/>
<name>A0ABV3ZLF3_9BACT</name>
<dbReference type="PANTHER" id="PTHR12526">
    <property type="entry name" value="GLYCOSYLTRANSFERASE"/>
    <property type="match status" value="1"/>
</dbReference>
<dbReference type="RefSeq" id="WP_369330795.1">
    <property type="nucleotide sequence ID" value="NZ_JAULBC010000006.1"/>
</dbReference>
<feature type="domain" description="Glycosyl transferase family 1" evidence="1">
    <location>
        <begin position="189"/>
        <end position="358"/>
    </location>
</feature>
<dbReference type="SUPFAM" id="SSF53756">
    <property type="entry name" value="UDP-Glycosyltransferase/glycogen phosphorylase"/>
    <property type="match status" value="1"/>
</dbReference>
<reference evidence="2 3" key="1">
    <citation type="submission" date="2023-07" db="EMBL/GenBank/DDBJ databases">
        <authorList>
            <person name="Lian W.-H."/>
        </authorList>
    </citation>
    <scope>NUCLEOTIDE SEQUENCE [LARGE SCALE GENOMIC DNA]</scope>
    <source>
        <strain evidence="2 3">SYSU DXS3180</strain>
    </source>
</reference>
<dbReference type="InterPro" id="IPR008928">
    <property type="entry name" value="6-hairpin_glycosidase_sf"/>
</dbReference>
<evidence type="ECO:0000313" key="3">
    <source>
        <dbReference type="Proteomes" id="UP001560573"/>
    </source>
</evidence>
<evidence type="ECO:0000313" key="2">
    <source>
        <dbReference type="EMBL" id="MEX6689388.1"/>
    </source>
</evidence>
<keyword evidence="3" id="KW-1185">Reference proteome</keyword>
<dbReference type="Pfam" id="PF00534">
    <property type="entry name" value="Glycos_transf_1"/>
    <property type="match status" value="1"/>
</dbReference>
<dbReference type="InterPro" id="IPR001296">
    <property type="entry name" value="Glyco_trans_1"/>
</dbReference>